<dbReference type="Proteomes" id="UP001418222">
    <property type="component" value="Unassembled WGS sequence"/>
</dbReference>
<dbReference type="GO" id="GO:0008270">
    <property type="term" value="F:zinc ion binding"/>
    <property type="evidence" value="ECO:0007669"/>
    <property type="project" value="UniProtKB-KW"/>
</dbReference>
<evidence type="ECO:0000256" key="13">
    <source>
        <dbReference type="ARBA" id="ARBA00023204"/>
    </source>
</evidence>
<evidence type="ECO:0000256" key="2">
    <source>
        <dbReference type="ARBA" id="ARBA00012417"/>
    </source>
</evidence>
<comment type="catalytic activity">
    <reaction evidence="15">
        <text>DNA(n) + a 2'-deoxyribonucleoside 5'-triphosphate = DNA(n+1) + diphosphate</text>
        <dbReference type="Rhea" id="RHEA:22508"/>
        <dbReference type="Rhea" id="RHEA-COMP:17339"/>
        <dbReference type="Rhea" id="RHEA-COMP:17340"/>
        <dbReference type="ChEBI" id="CHEBI:33019"/>
        <dbReference type="ChEBI" id="CHEBI:61560"/>
        <dbReference type="ChEBI" id="CHEBI:173112"/>
        <dbReference type="EC" id="2.7.7.7"/>
    </reaction>
</comment>
<dbReference type="SUPFAM" id="SSF100879">
    <property type="entry name" value="Lesion bypass DNA polymerase (Y-family), little finger domain"/>
    <property type="match status" value="1"/>
</dbReference>
<feature type="compositionally biased region" description="Basic residues" evidence="16">
    <location>
        <begin position="618"/>
        <end position="630"/>
    </location>
</feature>
<keyword evidence="5" id="KW-0548">Nucleotidyltransferase</keyword>
<evidence type="ECO:0000256" key="15">
    <source>
        <dbReference type="ARBA" id="ARBA00049244"/>
    </source>
</evidence>
<organism evidence="19 20">
    <name type="scientific">Platanthera zijinensis</name>
    <dbReference type="NCBI Taxonomy" id="2320716"/>
    <lineage>
        <taxon>Eukaryota</taxon>
        <taxon>Viridiplantae</taxon>
        <taxon>Streptophyta</taxon>
        <taxon>Embryophyta</taxon>
        <taxon>Tracheophyta</taxon>
        <taxon>Spermatophyta</taxon>
        <taxon>Magnoliopsida</taxon>
        <taxon>Liliopsida</taxon>
        <taxon>Asparagales</taxon>
        <taxon>Orchidaceae</taxon>
        <taxon>Orchidoideae</taxon>
        <taxon>Orchideae</taxon>
        <taxon>Orchidinae</taxon>
        <taxon>Platanthera</taxon>
    </lineage>
</organism>
<evidence type="ECO:0000256" key="4">
    <source>
        <dbReference type="ARBA" id="ARBA00022679"/>
    </source>
</evidence>
<dbReference type="InterPro" id="IPR001126">
    <property type="entry name" value="UmuC"/>
</dbReference>
<evidence type="ECO:0000256" key="5">
    <source>
        <dbReference type="ARBA" id="ARBA00022695"/>
    </source>
</evidence>
<keyword evidence="6" id="KW-0235">DNA replication</keyword>
<dbReference type="PIRSF" id="PIRSF036603">
    <property type="entry name" value="DPol_eta"/>
    <property type="match status" value="1"/>
</dbReference>
<dbReference type="FunFam" id="3.40.1170.60:FF:000012">
    <property type="entry name" value="Putative DNA-directed polymerase kappa"/>
    <property type="match status" value="1"/>
</dbReference>
<keyword evidence="11" id="KW-0460">Magnesium</keyword>
<evidence type="ECO:0000256" key="3">
    <source>
        <dbReference type="ARBA" id="ARBA00016178"/>
    </source>
</evidence>
<dbReference type="HAMAP" id="MF_01113">
    <property type="entry name" value="DNApol_IV"/>
    <property type="match status" value="1"/>
</dbReference>
<evidence type="ECO:0000256" key="14">
    <source>
        <dbReference type="ARBA" id="ARBA00023242"/>
    </source>
</evidence>
<dbReference type="GO" id="GO:0005634">
    <property type="term" value="C:nucleus"/>
    <property type="evidence" value="ECO:0007669"/>
    <property type="project" value="UniProtKB-SubCell"/>
</dbReference>
<dbReference type="Gene3D" id="1.10.150.20">
    <property type="entry name" value="5' to 3' exonuclease, C-terminal subdomain"/>
    <property type="match status" value="1"/>
</dbReference>
<dbReference type="InterPro" id="IPR043502">
    <property type="entry name" value="DNA/RNA_pol_sf"/>
</dbReference>
<dbReference type="Gene3D" id="1.10.150.810">
    <property type="match status" value="1"/>
</dbReference>
<dbReference type="GO" id="GO:0003684">
    <property type="term" value="F:damaged DNA binding"/>
    <property type="evidence" value="ECO:0007669"/>
    <property type="project" value="InterPro"/>
</dbReference>
<feature type="domain" description="UmuC" evidence="17">
    <location>
        <begin position="100"/>
        <end position="276"/>
    </location>
</feature>
<keyword evidence="20" id="KW-1185">Reference proteome</keyword>
<evidence type="ECO:0000259" key="17">
    <source>
        <dbReference type="PROSITE" id="PS50173"/>
    </source>
</evidence>
<feature type="domain" description="UBZ3-type" evidence="18">
    <location>
        <begin position="561"/>
        <end position="598"/>
    </location>
</feature>
<dbReference type="AlphaFoldDB" id="A0AAP0GF60"/>
<dbReference type="GO" id="GO:0003887">
    <property type="term" value="F:DNA-directed DNA polymerase activity"/>
    <property type="evidence" value="ECO:0007669"/>
    <property type="project" value="UniProtKB-KW"/>
</dbReference>
<keyword evidence="7" id="KW-0479">Metal-binding</keyword>
<dbReference type="InterPro" id="IPR017961">
    <property type="entry name" value="DNA_pol_Y-fam_little_finger"/>
</dbReference>
<evidence type="ECO:0000256" key="1">
    <source>
        <dbReference type="ARBA" id="ARBA00004123"/>
    </source>
</evidence>
<gene>
    <name evidence="19" type="primary">REV1</name>
    <name evidence="19" type="ORF">KSP39_PZI000220</name>
</gene>
<dbReference type="Pfam" id="PF11799">
    <property type="entry name" value="IMS_C"/>
    <property type="match status" value="1"/>
</dbReference>
<keyword evidence="10" id="KW-0862">Zinc</keyword>
<dbReference type="PROSITE" id="PS51907">
    <property type="entry name" value="ZF_UBZ3"/>
    <property type="match status" value="1"/>
</dbReference>
<dbReference type="SUPFAM" id="SSF56672">
    <property type="entry name" value="DNA/RNA polymerases"/>
    <property type="match status" value="1"/>
</dbReference>
<evidence type="ECO:0000256" key="10">
    <source>
        <dbReference type="ARBA" id="ARBA00022833"/>
    </source>
</evidence>
<dbReference type="Gene3D" id="3.30.70.270">
    <property type="match status" value="2"/>
</dbReference>
<evidence type="ECO:0000313" key="19">
    <source>
        <dbReference type="EMBL" id="KAK8956955.1"/>
    </source>
</evidence>
<dbReference type="PROSITE" id="PS50173">
    <property type="entry name" value="UMUC"/>
    <property type="match status" value="1"/>
</dbReference>
<dbReference type="NCBIfam" id="NF002677">
    <property type="entry name" value="PRK02406.1"/>
    <property type="match status" value="1"/>
</dbReference>
<dbReference type="PANTHER" id="PTHR11076:SF33">
    <property type="entry name" value="DNA POLYMERASE KAPPA"/>
    <property type="match status" value="1"/>
</dbReference>
<dbReference type="GO" id="GO:0006260">
    <property type="term" value="P:DNA replication"/>
    <property type="evidence" value="ECO:0007669"/>
    <property type="project" value="UniProtKB-KW"/>
</dbReference>
<dbReference type="PANTHER" id="PTHR11076">
    <property type="entry name" value="DNA REPAIR POLYMERASE UMUC / TRANSFERASE FAMILY MEMBER"/>
    <property type="match status" value="1"/>
</dbReference>
<dbReference type="EC" id="2.7.7.7" evidence="2"/>
<evidence type="ECO:0000256" key="8">
    <source>
        <dbReference type="ARBA" id="ARBA00022763"/>
    </source>
</evidence>
<keyword evidence="14" id="KW-0539">Nucleus</keyword>
<evidence type="ECO:0000256" key="9">
    <source>
        <dbReference type="ARBA" id="ARBA00022771"/>
    </source>
</evidence>
<keyword evidence="12" id="KW-0239">DNA-directed DNA polymerase</keyword>
<keyword evidence="4" id="KW-0808">Transferase</keyword>
<evidence type="ECO:0000313" key="20">
    <source>
        <dbReference type="Proteomes" id="UP001418222"/>
    </source>
</evidence>
<dbReference type="GO" id="GO:0042276">
    <property type="term" value="P:error-prone translesion synthesis"/>
    <property type="evidence" value="ECO:0007669"/>
    <property type="project" value="TreeGrafter"/>
</dbReference>
<evidence type="ECO:0000256" key="11">
    <source>
        <dbReference type="ARBA" id="ARBA00022842"/>
    </source>
</evidence>
<feature type="region of interest" description="Disordered" evidence="16">
    <location>
        <begin position="613"/>
        <end position="632"/>
    </location>
</feature>
<evidence type="ECO:0000256" key="7">
    <source>
        <dbReference type="ARBA" id="ARBA00022723"/>
    </source>
</evidence>
<comment type="caution">
    <text evidence="19">The sequence shown here is derived from an EMBL/GenBank/DDBJ whole genome shotgun (WGS) entry which is preliminary data.</text>
</comment>
<evidence type="ECO:0000256" key="16">
    <source>
        <dbReference type="SAM" id="MobiDB-lite"/>
    </source>
</evidence>
<keyword evidence="13" id="KW-0234">DNA repair</keyword>
<dbReference type="InterPro" id="IPR043128">
    <property type="entry name" value="Rev_trsase/Diguanyl_cyclase"/>
</dbReference>
<dbReference type="Gene3D" id="3.30.1490.100">
    <property type="entry name" value="DNA polymerase, Y-family, little finger domain"/>
    <property type="match status" value="1"/>
</dbReference>
<proteinExistence type="inferred from homology"/>
<evidence type="ECO:0000256" key="12">
    <source>
        <dbReference type="ARBA" id="ARBA00022932"/>
    </source>
</evidence>
<dbReference type="FunFam" id="3.30.70.270:FF:000014">
    <property type="entry name" value="DNA polymerase kappa subunit"/>
    <property type="match status" value="1"/>
</dbReference>
<dbReference type="FunFam" id="3.30.1490.100:FF:000004">
    <property type="entry name" value="DNA polymerase IV"/>
    <property type="match status" value="1"/>
</dbReference>
<accession>A0AAP0GF60</accession>
<dbReference type="InterPro" id="IPR041298">
    <property type="entry name" value="UBZ3"/>
</dbReference>
<name>A0AAP0GF60_9ASPA</name>
<keyword evidence="8" id="KW-0227">DNA damage</keyword>
<sequence length="651" mass="74095">MATSSEGDRPWQSYNTAYTNAKAGMDGVDKEKVQRVVYEMSKGSKYFENEQRKEAFIKQKIENLRVQVDLLTDKDISHFQMIANKRIIELEASRDLSKIWLHVDMDAFYAAVETLENPSLRGRPMAVGGLSMISTANYEARKFGVRAGMPGFIACKLCQDLIFVPTNFEKYTFYSELTRKVFRRYDPDFFATSLDEAYLNITEVCISSDEVASELRNAIFEETGLTCSAGVAPNRMLAKVCSDLNKPNGQFILPNDKDAIITFISSLPIRKIGGIGKVTEHILRDALGINTCEDMLQKSAFLCALFSSCSSDFFFSVGLGLGRTDTPERKMRKSISSERTFRATKDEAFLFHKLGDIAETLSIDMQKECLSGRTLTLKLKTASFEIRTRAVSLQTFIHTKEDILKYASRILKAELPISLRLIGLRMSQFRDDKNSNLDPMQKTIVCFLSGECDSPSARSLQKQDCVNSDKLEIQECLDFMEGNSMQDLELDFPASDDHTIERHCDKFCFSEYHHSVSNSVAERRELNDSCVDEFRSNESLQPNEGTHSVESSKHMKEVSLRWIDDYICSVCGIELPVSFIEERLEHLDYHFAQRLEEEESSQRRIHLAPVERCSPKASHARQAPRKKQKCSSKELNHIPIESFFSKFKKNS</sequence>
<reference evidence="19 20" key="1">
    <citation type="journal article" date="2022" name="Nat. Plants">
        <title>Genomes of leafy and leafless Platanthera orchids illuminate the evolution of mycoheterotrophy.</title>
        <authorList>
            <person name="Li M.H."/>
            <person name="Liu K.W."/>
            <person name="Li Z."/>
            <person name="Lu H.C."/>
            <person name="Ye Q.L."/>
            <person name="Zhang D."/>
            <person name="Wang J.Y."/>
            <person name="Li Y.F."/>
            <person name="Zhong Z.M."/>
            <person name="Liu X."/>
            <person name="Yu X."/>
            <person name="Liu D.K."/>
            <person name="Tu X.D."/>
            <person name="Liu B."/>
            <person name="Hao Y."/>
            <person name="Liao X.Y."/>
            <person name="Jiang Y.T."/>
            <person name="Sun W.H."/>
            <person name="Chen J."/>
            <person name="Chen Y.Q."/>
            <person name="Ai Y."/>
            <person name="Zhai J.W."/>
            <person name="Wu S.S."/>
            <person name="Zhou Z."/>
            <person name="Hsiao Y.Y."/>
            <person name="Wu W.L."/>
            <person name="Chen Y.Y."/>
            <person name="Lin Y.F."/>
            <person name="Hsu J.L."/>
            <person name="Li C.Y."/>
            <person name="Wang Z.W."/>
            <person name="Zhao X."/>
            <person name="Zhong W.Y."/>
            <person name="Ma X.K."/>
            <person name="Ma L."/>
            <person name="Huang J."/>
            <person name="Chen G.Z."/>
            <person name="Huang M.Z."/>
            <person name="Huang L."/>
            <person name="Peng D.H."/>
            <person name="Luo Y.B."/>
            <person name="Zou S.Q."/>
            <person name="Chen S.P."/>
            <person name="Lan S."/>
            <person name="Tsai W.C."/>
            <person name="Van de Peer Y."/>
            <person name="Liu Z.J."/>
        </authorList>
    </citation>
    <scope>NUCLEOTIDE SEQUENCE [LARGE SCALE GENOMIC DNA]</scope>
    <source>
        <strain evidence="19">Lor287</strain>
    </source>
</reference>
<dbReference type="EMBL" id="JBBWWQ010000001">
    <property type="protein sequence ID" value="KAK8956955.1"/>
    <property type="molecule type" value="Genomic_DNA"/>
</dbReference>
<evidence type="ECO:0000259" key="18">
    <source>
        <dbReference type="PROSITE" id="PS51907"/>
    </source>
</evidence>
<dbReference type="InterPro" id="IPR022880">
    <property type="entry name" value="DNApol_IV"/>
</dbReference>
<evidence type="ECO:0000256" key="6">
    <source>
        <dbReference type="ARBA" id="ARBA00022705"/>
    </source>
</evidence>
<protein>
    <recommendedName>
        <fullName evidence="3">DNA polymerase kappa</fullName>
        <ecNumber evidence="2">2.7.7.7</ecNumber>
    </recommendedName>
</protein>
<dbReference type="FunFam" id="1.10.150.810:FF:000001">
    <property type="entry name" value="DNA polymerase kappa"/>
    <property type="match status" value="1"/>
</dbReference>
<comment type="subcellular location">
    <subcellularLocation>
        <location evidence="1">Nucleus</location>
    </subcellularLocation>
</comment>
<dbReference type="Pfam" id="PF00817">
    <property type="entry name" value="IMS"/>
    <property type="match status" value="1"/>
</dbReference>
<keyword evidence="9" id="KW-0863">Zinc-finger</keyword>
<dbReference type="CDD" id="cd03586">
    <property type="entry name" value="PolY_Pol_IV_kappa"/>
    <property type="match status" value="1"/>
</dbReference>
<dbReference type="Gene3D" id="3.40.1170.60">
    <property type="match status" value="1"/>
</dbReference>
<dbReference type="Pfam" id="PF18439">
    <property type="entry name" value="zf_UBZ"/>
    <property type="match status" value="1"/>
</dbReference>
<dbReference type="InterPro" id="IPR036775">
    <property type="entry name" value="DNA_pol_Y-fam_lit_finger_sf"/>
</dbReference>
<dbReference type="FunFam" id="1.10.150.810:FF:000003">
    <property type="entry name" value="DNA polymerase kappa subunit"/>
    <property type="match status" value="1"/>
</dbReference>
<dbReference type="GO" id="GO:0006281">
    <property type="term" value="P:DNA repair"/>
    <property type="evidence" value="ECO:0007669"/>
    <property type="project" value="UniProtKB-KW"/>
</dbReference>
<dbReference type="InterPro" id="IPR050116">
    <property type="entry name" value="DNA_polymerase-Y"/>
</dbReference>